<dbReference type="Proteomes" id="UP000030675">
    <property type="component" value="Unassembled WGS sequence"/>
</dbReference>
<evidence type="ECO:0000313" key="3">
    <source>
        <dbReference type="Proteomes" id="UP000030675"/>
    </source>
</evidence>
<evidence type="ECO:0000256" key="1">
    <source>
        <dbReference type="SAM" id="SignalP"/>
    </source>
</evidence>
<name>A0A0U1P8H9_PHOLE</name>
<dbReference type="HOGENOM" id="CLU_170284_0_0_6"/>
<sequence>MDRKIAWTAALLLSFGSVSVSAAQDPTAPLGWVASGKSQAKGQPRLPQLQSIICDGAQCSVILSGEVVSLGGRVNGYTLTHVSDSTVTLSRGGKKWHLALFAENIRTN</sequence>
<accession>A0A0U1P8H9</accession>
<dbReference type="RefSeq" id="WP_023933711.1">
    <property type="nucleotide sequence ID" value="NZ_DF196819.1"/>
</dbReference>
<dbReference type="eggNOG" id="ENOG5033AIK">
    <property type="taxonomic scope" value="Bacteria"/>
</dbReference>
<protein>
    <submittedName>
        <fullName evidence="2">MSHA biogenesis protein MshK</fullName>
    </submittedName>
</protein>
<reference evidence="3" key="1">
    <citation type="submission" date="2012-12" db="EMBL/GenBank/DDBJ databases">
        <title>Genome Sequence of Photobacterium leiognathi lrivu.4.1.</title>
        <authorList>
            <person name="Urbanczyk H."/>
            <person name="Ogura Y."/>
            <person name="Hayashi T."/>
            <person name="Dunlap P.V."/>
        </authorList>
    </citation>
    <scope>NUCLEOTIDE SEQUENCE [LARGE SCALE GENOMIC DNA]</scope>
    <source>
        <strain evidence="3">lrivu.4.1</strain>
    </source>
</reference>
<dbReference type="AlphaFoldDB" id="A0A0U1P8H9"/>
<keyword evidence="1" id="KW-0732">Signal</keyword>
<dbReference type="EMBL" id="DF196819">
    <property type="protein sequence ID" value="GAD30940.1"/>
    <property type="molecule type" value="Genomic_DNA"/>
</dbReference>
<gene>
    <name evidence="2" type="ORF">PLEI_2596</name>
</gene>
<evidence type="ECO:0000313" key="2">
    <source>
        <dbReference type="EMBL" id="GAD30940.1"/>
    </source>
</evidence>
<feature type="signal peptide" evidence="1">
    <location>
        <begin position="1"/>
        <end position="22"/>
    </location>
</feature>
<organism evidence="2 3">
    <name type="scientific">Photobacterium leiognathi lrivu.4.1</name>
    <dbReference type="NCBI Taxonomy" id="1248232"/>
    <lineage>
        <taxon>Bacteria</taxon>
        <taxon>Pseudomonadati</taxon>
        <taxon>Pseudomonadota</taxon>
        <taxon>Gammaproteobacteria</taxon>
        <taxon>Vibrionales</taxon>
        <taxon>Vibrionaceae</taxon>
        <taxon>Photobacterium</taxon>
    </lineage>
</organism>
<feature type="chain" id="PRO_5006712590" evidence="1">
    <location>
        <begin position="23"/>
        <end position="108"/>
    </location>
</feature>
<proteinExistence type="predicted"/>